<reference evidence="2" key="1">
    <citation type="journal article" date="2020" name="Nat. Commun.">
        <title>Large-scale genome sequencing of mycorrhizal fungi provides insights into the early evolution of symbiotic traits.</title>
        <authorList>
            <person name="Miyauchi S."/>
            <person name="Kiss E."/>
            <person name="Kuo A."/>
            <person name="Drula E."/>
            <person name="Kohler A."/>
            <person name="Sanchez-Garcia M."/>
            <person name="Morin E."/>
            <person name="Andreopoulos B."/>
            <person name="Barry K.W."/>
            <person name="Bonito G."/>
            <person name="Buee M."/>
            <person name="Carver A."/>
            <person name="Chen C."/>
            <person name="Cichocki N."/>
            <person name="Clum A."/>
            <person name="Culley D."/>
            <person name="Crous P.W."/>
            <person name="Fauchery L."/>
            <person name="Girlanda M."/>
            <person name="Hayes R.D."/>
            <person name="Keri Z."/>
            <person name="LaButti K."/>
            <person name="Lipzen A."/>
            <person name="Lombard V."/>
            <person name="Magnuson J."/>
            <person name="Maillard F."/>
            <person name="Murat C."/>
            <person name="Nolan M."/>
            <person name="Ohm R.A."/>
            <person name="Pangilinan J."/>
            <person name="Pereira M.F."/>
            <person name="Perotto S."/>
            <person name="Peter M."/>
            <person name="Pfister S."/>
            <person name="Riley R."/>
            <person name="Sitrit Y."/>
            <person name="Stielow J.B."/>
            <person name="Szollosi G."/>
            <person name="Zifcakova L."/>
            <person name="Stursova M."/>
            <person name="Spatafora J.W."/>
            <person name="Tedersoo L."/>
            <person name="Vaario L.M."/>
            <person name="Yamada A."/>
            <person name="Yan M."/>
            <person name="Wang P."/>
            <person name="Xu J."/>
            <person name="Bruns T."/>
            <person name="Baldrian P."/>
            <person name="Vilgalys R."/>
            <person name="Dunand C."/>
            <person name="Henrissat B."/>
            <person name="Grigoriev I.V."/>
            <person name="Hibbett D."/>
            <person name="Nagy L.G."/>
            <person name="Martin F.M."/>
        </authorList>
    </citation>
    <scope>NUCLEOTIDE SEQUENCE</scope>
    <source>
        <strain evidence="2">UP504</strain>
    </source>
</reference>
<gene>
    <name evidence="2" type="ORF">BS47DRAFT_1402276</name>
</gene>
<accession>A0A9P6DGW6</accession>
<keyword evidence="3" id="KW-1185">Reference proteome</keyword>
<dbReference type="Proteomes" id="UP000886523">
    <property type="component" value="Unassembled WGS sequence"/>
</dbReference>
<name>A0A9P6DGW6_9AGAM</name>
<evidence type="ECO:0000313" key="2">
    <source>
        <dbReference type="EMBL" id="KAF9503587.1"/>
    </source>
</evidence>
<dbReference type="AlphaFoldDB" id="A0A9P6DGW6"/>
<evidence type="ECO:0000313" key="3">
    <source>
        <dbReference type="Proteomes" id="UP000886523"/>
    </source>
</evidence>
<sequence>MEGLKFMRFLWNLLELPPTHTASFGMPDPNPGYTPAVYLIPRAMHNMDDGDFPASSSVPPPPFRMTEESRYIHIVWSAALGVRDRLQIPFQVPVSSLLRSAMYSNPLALPWDVWSKDVYFLENNDAQIPFRMNGGRFIHLKLSSDRHHVVSLFDINQSRATVFGATSADSSLDDGQSVHVIESHAFRLGEIRMERPCPVHVASRSLSVGEYRPKQLICDDEHIILRVLLTRSVRGLLSDGTKKMADVLGIRIPDIDAISKNSPAI</sequence>
<proteinExistence type="predicted"/>
<feature type="signal peptide" evidence="1">
    <location>
        <begin position="1"/>
        <end position="21"/>
    </location>
</feature>
<dbReference type="EMBL" id="MU129332">
    <property type="protein sequence ID" value="KAF9503587.1"/>
    <property type="molecule type" value="Genomic_DNA"/>
</dbReference>
<feature type="chain" id="PRO_5040165127" evidence="1">
    <location>
        <begin position="22"/>
        <end position="265"/>
    </location>
</feature>
<keyword evidence="1" id="KW-0732">Signal</keyword>
<protein>
    <submittedName>
        <fullName evidence="2">Uncharacterized protein</fullName>
    </submittedName>
</protein>
<organism evidence="2 3">
    <name type="scientific">Hydnum rufescens UP504</name>
    <dbReference type="NCBI Taxonomy" id="1448309"/>
    <lineage>
        <taxon>Eukaryota</taxon>
        <taxon>Fungi</taxon>
        <taxon>Dikarya</taxon>
        <taxon>Basidiomycota</taxon>
        <taxon>Agaricomycotina</taxon>
        <taxon>Agaricomycetes</taxon>
        <taxon>Cantharellales</taxon>
        <taxon>Hydnaceae</taxon>
        <taxon>Hydnum</taxon>
    </lineage>
</organism>
<evidence type="ECO:0000256" key="1">
    <source>
        <dbReference type="SAM" id="SignalP"/>
    </source>
</evidence>
<comment type="caution">
    <text evidence="2">The sequence shown here is derived from an EMBL/GenBank/DDBJ whole genome shotgun (WGS) entry which is preliminary data.</text>
</comment>